<dbReference type="SUPFAM" id="SSF52540">
    <property type="entry name" value="P-loop containing nucleoside triphosphate hydrolases"/>
    <property type="match status" value="1"/>
</dbReference>
<dbReference type="GO" id="GO:0006298">
    <property type="term" value="P:mismatch repair"/>
    <property type="evidence" value="ECO:0007669"/>
    <property type="project" value="InterPro"/>
</dbReference>
<dbReference type="Gene3D" id="3.40.50.300">
    <property type="entry name" value="P-loop containing nucleotide triphosphate hydrolases"/>
    <property type="match status" value="1"/>
</dbReference>
<protein>
    <submittedName>
        <fullName evidence="6">DNA mismatch repair protein MutS</fullName>
    </submittedName>
</protein>
<dbReference type="InterPro" id="IPR027417">
    <property type="entry name" value="P-loop_NTPase"/>
</dbReference>
<keyword evidence="4" id="KW-0472">Membrane</keyword>
<evidence type="ECO:0000256" key="3">
    <source>
        <dbReference type="ARBA" id="ARBA00023125"/>
    </source>
</evidence>
<feature type="transmembrane region" description="Helical" evidence="4">
    <location>
        <begin position="209"/>
        <end position="226"/>
    </location>
</feature>
<proteinExistence type="predicted"/>
<evidence type="ECO:0000259" key="5">
    <source>
        <dbReference type="SMART" id="SM00534"/>
    </source>
</evidence>
<evidence type="ECO:0000313" key="6">
    <source>
        <dbReference type="EMBL" id="GGE05341.1"/>
    </source>
</evidence>
<accession>A0A917E6H9</accession>
<keyword evidence="7" id="KW-1185">Reference proteome</keyword>
<dbReference type="RefSeq" id="WP_188405071.1">
    <property type="nucleotide sequence ID" value="NZ_BMGL01000002.1"/>
</dbReference>
<keyword evidence="4" id="KW-0812">Transmembrane</keyword>
<name>A0A917E6H9_9FLAO</name>
<dbReference type="GO" id="GO:0005524">
    <property type="term" value="F:ATP binding"/>
    <property type="evidence" value="ECO:0007669"/>
    <property type="project" value="UniProtKB-KW"/>
</dbReference>
<dbReference type="GO" id="GO:0005829">
    <property type="term" value="C:cytosol"/>
    <property type="evidence" value="ECO:0007669"/>
    <property type="project" value="TreeGrafter"/>
</dbReference>
<dbReference type="SMART" id="SM00534">
    <property type="entry name" value="MUTSac"/>
    <property type="match status" value="1"/>
</dbReference>
<keyword evidence="4" id="KW-1133">Transmembrane helix</keyword>
<keyword evidence="1" id="KW-0547">Nucleotide-binding</keyword>
<reference evidence="6 7" key="1">
    <citation type="journal article" date="2014" name="Int. J. Syst. Evol. Microbiol.">
        <title>Complete genome sequence of Corynebacterium casei LMG S-19264T (=DSM 44701T), isolated from a smear-ripened cheese.</title>
        <authorList>
            <consortium name="US DOE Joint Genome Institute (JGI-PGF)"/>
            <person name="Walter F."/>
            <person name="Albersmeier A."/>
            <person name="Kalinowski J."/>
            <person name="Ruckert C."/>
        </authorList>
    </citation>
    <scope>NUCLEOTIDE SEQUENCE [LARGE SCALE GENOMIC DNA]</scope>
    <source>
        <strain evidence="6 7">CGMCC 1.12925</strain>
    </source>
</reference>
<dbReference type="EMBL" id="BMGL01000002">
    <property type="protein sequence ID" value="GGE05341.1"/>
    <property type="molecule type" value="Genomic_DNA"/>
</dbReference>
<dbReference type="PANTHER" id="PTHR11361:SF99">
    <property type="entry name" value="DNA MISMATCH REPAIR PROTEIN"/>
    <property type="match status" value="1"/>
</dbReference>
<sequence>MENVKQIYQERITAFNKAKNKIQQQLLIFSLLRLSVFAICVFLIFQFWGEARSIGLIVVISALVFIMLIRFFAKAKYEKQKLEALIQINKTEQKTNLSNFGFYANGEQYQDGLHEFSEDTDLFGERSFFQYINRTQLVEGERNLANQLKSNHIKAILDKQEFVKEMAQKIDFRQEFAAHAQLLQTEEKIQTIITWINTYKTHVPKWMKWFPYVFSLASLVVIFLFFTEIIQLTQFLLWIFIGLVITGFYIKKSNALSQALGRVQASFQQYAKLLQLIEDAEFTSKKGRAYQTQIKEDQQNFSVLLQQFSKQIDNFEQRNNMLLGLVFNGFFLWDLMQSYKIEQWILAHRLKVENVFNVIADLDAWCSLGNFCFNHIDYVFPEINTKATTQLQVDKAIHPLLNTKITVANDIGLEAKNFVILTGANMAGKSTFLRTLALQIIMANTGLPVRASKCIYRPIKLITSMRTSDSLADESSYFYAELTRLKQIVDTLQKEPYFVILDEILKGTNSKDKAIGAQKFVKRLWKENAVGIIATHDLSLCSLADESTNIENYYFDAEIENDELHFDYTLKKGICQNMNASFLLEKMGLV</sequence>
<evidence type="ECO:0000256" key="1">
    <source>
        <dbReference type="ARBA" id="ARBA00022741"/>
    </source>
</evidence>
<feature type="transmembrane region" description="Helical" evidence="4">
    <location>
        <begin position="54"/>
        <end position="73"/>
    </location>
</feature>
<dbReference type="GO" id="GO:0030983">
    <property type="term" value="F:mismatched DNA binding"/>
    <property type="evidence" value="ECO:0007669"/>
    <property type="project" value="InterPro"/>
</dbReference>
<dbReference type="Pfam" id="PF00488">
    <property type="entry name" value="MutS_V"/>
    <property type="match status" value="1"/>
</dbReference>
<dbReference type="InterPro" id="IPR000432">
    <property type="entry name" value="DNA_mismatch_repair_MutS_C"/>
</dbReference>
<dbReference type="GO" id="GO:0140664">
    <property type="term" value="F:ATP-dependent DNA damage sensor activity"/>
    <property type="evidence" value="ECO:0007669"/>
    <property type="project" value="InterPro"/>
</dbReference>
<keyword evidence="3" id="KW-0238">DNA-binding</keyword>
<dbReference type="PANTHER" id="PTHR11361">
    <property type="entry name" value="DNA MISMATCH REPAIR PROTEIN MUTS FAMILY MEMBER"/>
    <property type="match status" value="1"/>
</dbReference>
<evidence type="ECO:0000313" key="7">
    <source>
        <dbReference type="Proteomes" id="UP000599688"/>
    </source>
</evidence>
<evidence type="ECO:0000256" key="4">
    <source>
        <dbReference type="SAM" id="Phobius"/>
    </source>
</evidence>
<dbReference type="Proteomes" id="UP000599688">
    <property type="component" value="Unassembled WGS sequence"/>
</dbReference>
<feature type="domain" description="DNA mismatch repair proteins mutS family" evidence="5">
    <location>
        <begin position="416"/>
        <end position="588"/>
    </location>
</feature>
<feature type="transmembrane region" description="Helical" evidence="4">
    <location>
        <begin position="26"/>
        <end position="48"/>
    </location>
</feature>
<evidence type="ECO:0000256" key="2">
    <source>
        <dbReference type="ARBA" id="ARBA00022840"/>
    </source>
</evidence>
<keyword evidence="2" id="KW-0067">ATP-binding</keyword>
<comment type="caution">
    <text evidence="6">The sequence shown here is derived from an EMBL/GenBank/DDBJ whole genome shotgun (WGS) entry which is preliminary data.</text>
</comment>
<organism evidence="6 7">
    <name type="scientific">Psychroflexus salis</name>
    <dbReference type="NCBI Taxonomy" id="1526574"/>
    <lineage>
        <taxon>Bacteria</taxon>
        <taxon>Pseudomonadati</taxon>
        <taxon>Bacteroidota</taxon>
        <taxon>Flavobacteriia</taxon>
        <taxon>Flavobacteriales</taxon>
        <taxon>Flavobacteriaceae</taxon>
        <taxon>Psychroflexus</taxon>
    </lineage>
</organism>
<gene>
    <name evidence="6" type="ORF">GCM10010831_03790</name>
</gene>
<dbReference type="AlphaFoldDB" id="A0A917E6H9"/>
<dbReference type="InterPro" id="IPR045076">
    <property type="entry name" value="MutS"/>
</dbReference>